<evidence type="ECO:0000313" key="2">
    <source>
        <dbReference type="Proteomes" id="UP000008672"/>
    </source>
</evidence>
<accession>H3AZD9</accession>
<dbReference type="Proteomes" id="UP000008672">
    <property type="component" value="Unassembled WGS sequence"/>
</dbReference>
<reference evidence="2" key="1">
    <citation type="submission" date="2011-08" db="EMBL/GenBank/DDBJ databases">
        <title>The draft genome of Latimeria chalumnae.</title>
        <authorList>
            <person name="Di Palma F."/>
            <person name="Alfoldi J."/>
            <person name="Johnson J."/>
            <person name="Berlin A."/>
            <person name="Gnerre S."/>
            <person name="Jaffe D."/>
            <person name="MacCallum I."/>
            <person name="Young S."/>
            <person name="Walker B.J."/>
            <person name="Lander E."/>
            <person name="Lindblad-Toh K."/>
        </authorList>
    </citation>
    <scope>NUCLEOTIDE SEQUENCE [LARGE SCALE GENOMIC DNA]</scope>
    <source>
        <strain evidence="2">Wild caught</strain>
    </source>
</reference>
<proteinExistence type="predicted"/>
<organism evidence="1 2">
    <name type="scientific">Latimeria chalumnae</name>
    <name type="common">Coelacanth</name>
    <dbReference type="NCBI Taxonomy" id="7897"/>
    <lineage>
        <taxon>Eukaryota</taxon>
        <taxon>Metazoa</taxon>
        <taxon>Chordata</taxon>
        <taxon>Craniata</taxon>
        <taxon>Vertebrata</taxon>
        <taxon>Euteleostomi</taxon>
        <taxon>Coelacanthiformes</taxon>
        <taxon>Coelacanthidae</taxon>
        <taxon>Latimeria</taxon>
    </lineage>
</organism>
<dbReference type="PANTHER" id="PTHR11505">
    <property type="entry name" value="L1 TRANSPOSABLE ELEMENT-RELATED"/>
    <property type="match status" value="1"/>
</dbReference>
<dbReference type="AlphaFoldDB" id="H3AZD9"/>
<dbReference type="EMBL" id="AFYH01093532">
    <property type="status" value="NOT_ANNOTATED_CDS"/>
    <property type="molecule type" value="Genomic_DNA"/>
</dbReference>
<name>H3AZD9_LATCH</name>
<reference evidence="1" key="2">
    <citation type="submission" date="2025-08" db="UniProtKB">
        <authorList>
            <consortium name="Ensembl"/>
        </authorList>
    </citation>
    <scope>IDENTIFICATION</scope>
</reference>
<dbReference type="Gene3D" id="3.30.70.1820">
    <property type="entry name" value="L1 transposable element, RRM domain"/>
    <property type="match status" value="1"/>
</dbReference>
<dbReference type="HOGENOM" id="CLU_062834_2_2_1"/>
<evidence type="ECO:0000313" key="1">
    <source>
        <dbReference type="Ensembl" id="ENSLACP00000015010.1"/>
    </source>
</evidence>
<dbReference type="eggNOG" id="ENOG502SRWJ">
    <property type="taxonomic scope" value="Eukaryota"/>
</dbReference>
<sequence>ITHLDQLLNTFTNRMEEVEECIGKNEDAVDGLVSTVNSIQNKVKLLLAKCDDLENRSRKGAEGENAGQFLESWLPKLLDLPHLPHKLEIERAHRALIPRPPLTARPRMIICKLLRFQDKELLPRRAREFKTLTYQGTRIQIFPDLSAELYRRRKEFDPMKCLCRDLNIPFALLHPAKPKINANSRQHLFSSPADAEGFLKAIAQRGGSQGPMGSRGRP</sequence>
<dbReference type="Ensembl" id="ENSLACT00000015115.1">
    <property type="protein sequence ID" value="ENSLACP00000015010.1"/>
    <property type="gene ID" value="ENSLACG00000013210.1"/>
</dbReference>
<reference evidence="1" key="3">
    <citation type="submission" date="2025-09" db="UniProtKB">
        <authorList>
            <consortium name="Ensembl"/>
        </authorList>
    </citation>
    <scope>IDENTIFICATION</scope>
</reference>
<evidence type="ECO:0008006" key="3">
    <source>
        <dbReference type="Google" id="ProtNLM"/>
    </source>
</evidence>
<protein>
    <recommendedName>
        <fullName evidence="3">L1 transposable element RRM domain-containing protein</fullName>
    </recommendedName>
</protein>
<dbReference type="GeneTree" id="ENSGT00940000164075"/>
<dbReference type="InterPro" id="IPR004244">
    <property type="entry name" value="Transposase_22"/>
</dbReference>
<keyword evidence="2" id="KW-1185">Reference proteome</keyword>
<dbReference type="InParanoid" id="H3AZD9"/>